<evidence type="ECO:0000313" key="8">
    <source>
        <dbReference type="EMBL" id="PBC28292.1"/>
    </source>
</evidence>
<evidence type="ECO:0000256" key="4">
    <source>
        <dbReference type="ARBA" id="ARBA00023136"/>
    </source>
</evidence>
<dbReference type="InterPro" id="IPR000337">
    <property type="entry name" value="GPCR_3"/>
</dbReference>
<dbReference type="PRINTS" id="PR00248">
    <property type="entry name" value="GPCRMGR"/>
</dbReference>
<keyword evidence="2" id="KW-0812">Transmembrane</keyword>
<comment type="subcellular location">
    <subcellularLocation>
        <location evidence="1">Membrane</location>
        <topology evidence="1">Multi-pass membrane protein</topology>
    </subcellularLocation>
</comment>
<proteinExistence type="predicted"/>
<keyword evidence="5 8" id="KW-0675">Receptor</keyword>
<dbReference type="STRING" id="94128.A0A2A3EAH6"/>
<name>A0A2A3EAH6_APICC</name>
<protein>
    <submittedName>
        <fullName evidence="8">Metabotropic glutamate receptor</fullName>
    </submittedName>
</protein>
<sequence>MKLLLLVLLGCTCSAHFAQPGDDYSLDEIEWNGDDYELVDHEVVESRELTNEIFDRGGTIESHDDRVRDTREPVYPLLRFENPETHHPIRHGRRQFRSMDLNAHREQMSWPVKKEAVVEGDLVLGGLMMVHERQDRLTCGPVMPQGGVQALEAMLYTLDKLNTQDIVPGVRIGAHILDDCDNDTYGLEMSVDFIKEYKIFDRIHLAFRKIRAFKMFMVQRNFSSPHRVSTLFAKQMDG</sequence>
<keyword evidence="6" id="KW-0325">Glycoprotein</keyword>
<dbReference type="GO" id="GO:0016020">
    <property type="term" value="C:membrane"/>
    <property type="evidence" value="ECO:0007669"/>
    <property type="project" value="UniProtKB-SubCell"/>
</dbReference>
<organism evidence="8 9">
    <name type="scientific">Apis cerana cerana</name>
    <name type="common">Oriental honeybee</name>
    <dbReference type="NCBI Taxonomy" id="94128"/>
    <lineage>
        <taxon>Eukaryota</taxon>
        <taxon>Metazoa</taxon>
        <taxon>Ecdysozoa</taxon>
        <taxon>Arthropoda</taxon>
        <taxon>Hexapoda</taxon>
        <taxon>Insecta</taxon>
        <taxon>Pterygota</taxon>
        <taxon>Neoptera</taxon>
        <taxon>Endopterygota</taxon>
        <taxon>Hymenoptera</taxon>
        <taxon>Apocrita</taxon>
        <taxon>Aculeata</taxon>
        <taxon>Apoidea</taxon>
        <taxon>Anthophila</taxon>
        <taxon>Apidae</taxon>
        <taxon>Apis</taxon>
    </lineage>
</organism>
<evidence type="ECO:0000256" key="1">
    <source>
        <dbReference type="ARBA" id="ARBA00004141"/>
    </source>
</evidence>
<dbReference type="EMBL" id="KZ288317">
    <property type="protein sequence ID" value="PBC28292.1"/>
    <property type="molecule type" value="Genomic_DNA"/>
</dbReference>
<feature type="chain" id="PRO_5012110247" evidence="7">
    <location>
        <begin position="19"/>
        <end position="238"/>
    </location>
</feature>
<evidence type="ECO:0000256" key="7">
    <source>
        <dbReference type="SAM" id="SignalP"/>
    </source>
</evidence>
<dbReference type="AlphaFoldDB" id="A0A2A3EAH6"/>
<evidence type="ECO:0000256" key="2">
    <source>
        <dbReference type="ARBA" id="ARBA00022692"/>
    </source>
</evidence>
<dbReference type="Proteomes" id="UP000242457">
    <property type="component" value="Unassembled WGS sequence"/>
</dbReference>
<dbReference type="PANTHER" id="PTHR24060">
    <property type="entry name" value="METABOTROPIC GLUTAMATE RECEPTOR"/>
    <property type="match status" value="1"/>
</dbReference>
<gene>
    <name evidence="8" type="ORF">APICC_08322</name>
</gene>
<keyword evidence="4" id="KW-0472">Membrane</keyword>
<dbReference type="OrthoDB" id="425344at2759"/>
<accession>A0A2A3EAH6</accession>
<reference evidence="8 9" key="1">
    <citation type="submission" date="2014-07" db="EMBL/GenBank/DDBJ databases">
        <title>Genomic and transcriptomic analysis on Apis cerana provide comprehensive insights into honey bee biology.</title>
        <authorList>
            <person name="Diao Q."/>
            <person name="Sun L."/>
            <person name="Zheng H."/>
            <person name="Zheng H."/>
            <person name="Xu S."/>
            <person name="Wang S."/>
            <person name="Zeng Z."/>
            <person name="Hu F."/>
            <person name="Su S."/>
            <person name="Wu J."/>
        </authorList>
    </citation>
    <scope>NUCLEOTIDE SEQUENCE [LARGE SCALE GENOMIC DNA]</scope>
    <source>
        <tissue evidence="8">Pupae without intestine</tissue>
    </source>
</reference>
<evidence type="ECO:0000256" key="5">
    <source>
        <dbReference type="ARBA" id="ARBA00023170"/>
    </source>
</evidence>
<evidence type="ECO:0000313" key="9">
    <source>
        <dbReference type="Proteomes" id="UP000242457"/>
    </source>
</evidence>
<dbReference type="InterPro" id="IPR050726">
    <property type="entry name" value="mGluR"/>
</dbReference>
<keyword evidence="3" id="KW-1133">Transmembrane helix</keyword>
<dbReference type="SUPFAM" id="SSF53822">
    <property type="entry name" value="Periplasmic binding protein-like I"/>
    <property type="match status" value="1"/>
</dbReference>
<evidence type="ECO:0000256" key="6">
    <source>
        <dbReference type="ARBA" id="ARBA00023180"/>
    </source>
</evidence>
<dbReference type="GO" id="GO:0004930">
    <property type="term" value="F:G protein-coupled receptor activity"/>
    <property type="evidence" value="ECO:0007669"/>
    <property type="project" value="InterPro"/>
</dbReference>
<feature type="signal peptide" evidence="7">
    <location>
        <begin position="1"/>
        <end position="18"/>
    </location>
</feature>
<evidence type="ECO:0000256" key="3">
    <source>
        <dbReference type="ARBA" id="ARBA00022989"/>
    </source>
</evidence>
<dbReference type="InterPro" id="IPR028082">
    <property type="entry name" value="Peripla_BP_I"/>
</dbReference>
<dbReference type="Gene3D" id="3.40.50.2300">
    <property type="match status" value="1"/>
</dbReference>
<keyword evidence="7" id="KW-0732">Signal</keyword>
<keyword evidence="9" id="KW-1185">Reference proteome</keyword>